<gene>
    <name evidence="1" type="ORF">ACFPZ3_59350</name>
</gene>
<reference evidence="2" key="1">
    <citation type="journal article" date="2019" name="Int. J. Syst. Evol. Microbiol.">
        <title>The Global Catalogue of Microorganisms (GCM) 10K type strain sequencing project: providing services to taxonomists for standard genome sequencing and annotation.</title>
        <authorList>
            <consortium name="The Broad Institute Genomics Platform"/>
            <consortium name="The Broad Institute Genome Sequencing Center for Infectious Disease"/>
            <person name="Wu L."/>
            <person name="Ma J."/>
        </authorList>
    </citation>
    <scope>NUCLEOTIDE SEQUENCE [LARGE SCALE GENOMIC DNA]</scope>
    <source>
        <strain evidence="2">CCUG 53903</strain>
    </source>
</reference>
<evidence type="ECO:0000313" key="1">
    <source>
        <dbReference type="EMBL" id="MFC5833868.1"/>
    </source>
</evidence>
<proteinExistence type="predicted"/>
<dbReference type="EMBL" id="JBHSPA010000098">
    <property type="protein sequence ID" value="MFC5833868.1"/>
    <property type="molecule type" value="Genomic_DNA"/>
</dbReference>
<protein>
    <submittedName>
        <fullName evidence="1">Uncharacterized protein</fullName>
    </submittedName>
</protein>
<dbReference type="RefSeq" id="WP_379523290.1">
    <property type="nucleotide sequence ID" value="NZ_JBHSPA010000098.1"/>
</dbReference>
<evidence type="ECO:0000313" key="2">
    <source>
        <dbReference type="Proteomes" id="UP001596058"/>
    </source>
</evidence>
<organism evidence="1 2">
    <name type="scientific">Nonomuraea insulae</name>
    <dbReference type="NCBI Taxonomy" id="1616787"/>
    <lineage>
        <taxon>Bacteria</taxon>
        <taxon>Bacillati</taxon>
        <taxon>Actinomycetota</taxon>
        <taxon>Actinomycetes</taxon>
        <taxon>Streptosporangiales</taxon>
        <taxon>Streptosporangiaceae</taxon>
        <taxon>Nonomuraea</taxon>
    </lineage>
</organism>
<sequence>MPPRSGCCRTGTLTRCWVGVEALRAELETPEGQERYLMAGLAGEAERAGIVPGAKQIYDFKRPPVAGGPVAVGNIDALDFVVGVSVAGQIHGQVKDLPEGAGISISTDVEESGWAAIETALRDLYGDTEPVGTFATEVPYSAGGPIRWTRSGSTLSTSRDRTGTW</sequence>
<dbReference type="Proteomes" id="UP001596058">
    <property type="component" value="Unassembled WGS sequence"/>
</dbReference>
<name>A0ABW1DAJ4_9ACTN</name>
<accession>A0ABW1DAJ4</accession>
<keyword evidence="2" id="KW-1185">Reference proteome</keyword>
<comment type="caution">
    <text evidence="1">The sequence shown here is derived from an EMBL/GenBank/DDBJ whole genome shotgun (WGS) entry which is preliminary data.</text>
</comment>